<dbReference type="AlphaFoldDB" id="A0A0L7R7Y4"/>
<proteinExistence type="predicted"/>
<gene>
    <name evidence="1" type="ORF">WH47_12370</name>
</gene>
<evidence type="ECO:0000313" key="2">
    <source>
        <dbReference type="Proteomes" id="UP000053825"/>
    </source>
</evidence>
<dbReference type="EMBL" id="KQ414637">
    <property type="protein sequence ID" value="KOC66943.1"/>
    <property type="molecule type" value="Genomic_DNA"/>
</dbReference>
<sequence>MHRTKLQEQVRKNRCRFFSEMKQNRDNKQEEKETKEDGEIEGGFCLALRRFVLEELSRSSTSVLIDRSKKKKKSRNFSFTSFACDVSSK</sequence>
<accession>A0A0L7R7Y4</accession>
<reference evidence="1 2" key="1">
    <citation type="submission" date="2015-07" db="EMBL/GenBank/DDBJ databases">
        <title>The genome of Habropoda laboriosa.</title>
        <authorList>
            <person name="Pan H."/>
            <person name="Kapheim K."/>
        </authorList>
    </citation>
    <scope>NUCLEOTIDE SEQUENCE [LARGE SCALE GENOMIC DNA]</scope>
    <source>
        <strain evidence="1">0110345459</strain>
    </source>
</reference>
<name>A0A0L7R7Y4_9HYME</name>
<keyword evidence="2" id="KW-1185">Reference proteome</keyword>
<organism evidence="1 2">
    <name type="scientific">Habropoda laboriosa</name>
    <dbReference type="NCBI Taxonomy" id="597456"/>
    <lineage>
        <taxon>Eukaryota</taxon>
        <taxon>Metazoa</taxon>
        <taxon>Ecdysozoa</taxon>
        <taxon>Arthropoda</taxon>
        <taxon>Hexapoda</taxon>
        <taxon>Insecta</taxon>
        <taxon>Pterygota</taxon>
        <taxon>Neoptera</taxon>
        <taxon>Endopterygota</taxon>
        <taxon>Hymenoptera</taxon>
        <taxon>Apocrita</taxon>
        <taxon>Aculeata</taxon>
        <taxon>Apoidea</taxon>
        <taxon>Anthophila</taxon>
        <taxon>Apidae</taxon>
        <taxon>Habropoda</taxon>
    </lineage>
</organism>
<protein>
    <submittedName>
        <fullName evidence="1">Uncharacterized protein</fullName>
    </submittedName>
</protein>
<evidence type="ECO:0000313" key="1">
    <source>
        <dbReference type="EMBL" id="KOC66943.1"/>
    </source>
</evidence>
<dbReference type="Proteomes" id="UP000053825">
    <property type="component" value="Unassembled WGS sequence"/>
</dbReference>